<feature type="compositionally biased region" description="Polar residues" evidence="1">
    <location>
        <begin position="307"/>
        <end position="317"/>
    </location>
</feature>
<feature type="compositionally biased region" description="Polar residues" evidence="1">
    <location>
        <begin position="481"/>
        <end position="501"/>
    </location>
</feature>
<comment type="caution">
    <text evidence="2">The sequence shown here is derived from an EMBL/GenBank/DDBJ whole genome shotgun (WGS) entry which is preliminary data.</text>
</comment>
<name>A0AAN8P7J2_PATCE</name>
<feature type="region of interest" description="Disordered" evidence="1">
    <location>
        <begin position="788"/>
        <end position="812"/>
    </location>
</feature>
<accession>A0AAN8P7J2</accession>
<feature type="compositionally biased region" description="Polar residues" evidence="1">
    <location>
        <begin position="373"/>
        <end position="384"/>
    </location>
</feature>
<feature type="compositionally biased region" description="Basic and acidic residues" evidence="1">
    <location>
        <begin position="354"/>
        <end position="372"/>
    </location>
</feature>
<feature type="region of interest" description="Disordered" evidence="1">
    <location>
        <begin position="255"/>
        <end position="385"/>
    </location>
</feature>
<feature type="region of interest" description="Disordered" evidence="1">
    <location>
        <begin position="410"/>
        <end position="536"/>
    </location>
</feature>
<gene>
    <name evidence="2" type="ORF">SNE40_020610</name>
</gene>
<protein>
    <submittedName>
        <fullName evidence="2">Uncharacterized protein</fullName>
    </submittedName>
</protein>
<feature type="compositionally biased region" description="Basic and acidic residues" evidence="1">
    <location>
        <begin position="424"/>
        <end position="450"/>
    </location>
</feature>
<feature type="compositionally biased region" description="Low complexity" evidence="1">
    <location>
        <begin position="705"/>
        <end position="773"/>
    </location>
</feature>
<evidence type="ECO:0000313" key="2">
    <source>
        <dbReference type="EMBL" id="KAK6169589.1"/>
    </source>
</evidence>
<sequence>MEKGRLEKRLKSYEREVMRYAHIIDREKRAIIRDFEAVRRTSGNSDLAIPPNGQRDNIYAESSYSKSGFRLSEKRLMEWKLSEKELERFLKRTQVGRDTFPHDTSHDNRRPKTSIGRNSNTNNGFNNGRRPRTGVLTLTGQYPEIQSQAKIFRLYLNNDGIESKLEYRNKDEKTLRLDKSHFIKIPANGYIEEEVCLDLNDQADVVEQVATAKEQPDSDDDKIERSPSRRSMKSACNPTRRSRCRSRVDLFKESKEVSFPRSRRLSRSSNSSKIKEDRAASMTRIYSSPSRRSSLDSPRTSPKRRNGSTSRKGSQSMDARRSSSSLKRADSVSKRSSTIRNPICNGDENLSNKPESKQKDLGNEQDFTENKDPLSNQNPESKNLQICGESHDLPLKGKEVLKCSELSSFGEMGQFNSSNTADLRNSDHSAENPQKPRRESENKNIRHQRFESIQTRKRLGKNPQSLVNTPGVNSRHGYVESVSNSNKNVTIMESPHTSSRYSPPAIGIYQGKSQDPDSSHQQLTSEEPVFCSDSEEPQLDLVYPDKNISRRSKRHIIRKARYNLHNKARKGGLIGSKSNEQRIIPSVKRKAGRGSVGGIIKPSQHNSRNFDSNDRESKPSIPSASVTTMNPSASSIGGAIRRTLSSSPARSHPSPHVSSAGPRSPVASSIDVPRPQTSATIGARRSPPSTTPITKRPSTSSNLDTTRPPTSSDRNTTRPSTSSNRNTTRPPTSSNRNTTRPSTSSELNATRPLTSSDRPSTSSRRNTTRPSTSAIRDLVIDQLASLGDGNIIPLPTSPSDKSRPTTSSTRQRKWNSDVCIDYPPAIHAKNNISSVFKVAMVFSKSARKTRLNKLVDEFSPDLRQIVREERLTELKSRSSRLSSLASQFNIDEQH</sequence>
<dbReference type="EMBL" id="JAZGQO010000015">
    <property type="protein sequence ID" value="KAK6169589.1"/>
    <property type="molecule type" value="Genomic_DNA"/>
</dbReference>
<feature type="compositionally biased region" description="Polar residues" evidence="1">
    <location>
        <begin position="620"/>
        <end position="635"/>
    </location>
</feature>
<feature type="region of interest" description="Disordered" evidence="1">
    <location>
        <begin position="588"/>
        <end position="775"/>
    </location>
</feature>
<reference evidence="2 3" key="1">
    <citation type="submission" date="2024-01" db="EMBL/GenBank/DDBJ databases">
        <title>The genome of the rayed Mediterranean limpet Patella caerulea (Linnaeus, 1758).</title>
        <authorList>
            <person name="Anh-Thu Weber A."/>
            <person name="Halstead-Nussloch G."/>
        </authorList>
    </citation>
    <scope>NUCLEOTIDE SEQUENCE [LARGE SCALE GENOMIC DNA]</scope>
    <source>
        <strain evidence="2">AATW-2023a</strain>
        <tissue evidence="2">Whole specimen</tissue>
    </source>
</reference>
<evidence type="ECO:0000313" key="3">
    <source>
        <dbReference type="Proteomes" id="UP001347796"/>
    </source>
</evidence>
<organism evidence="2 3">
    <name type="scientific">Patella caerulea</name>
    <name type="common">Rayed Mediterranean limpet</name>
    <dbReference type="NCBI Taxonomy" id="87958"/>
    <lineage>
        <taxon>Eukaryota</taxon>
        <taxon>Metazoa</taxon>
        <taxon>Spiralia</taxon>
        <taxon>Lophotrochozoa</taxon>
        <taxon>Mollusca</taxon>
        <taxon>Gastropoda</taxon>
        <taxon>Patellogastropoda</taxon>
        <taxon>Patelloidea</taxon>
        <taxon>Patellidae</taxon>
        <taxon>Patella</taxon>
    </lineage>
</organism>
<feature type="compositionally biased region" description="Polar residues" evidence="1">
    <location>
        <begin position="462"/>
        <end position="472"/>
    </location>
</feature>
<feature type="compositionally biased region" description="Low complexity" evidence="1">
    <location>
        <begin position="116"/>
        <end position="128"/>
    </location>
</feature>
<feature type="compositionally biased region" description="Low complexity" evidence="1">
    <location>
        <begin position="645"/>
        <end position="660"/>
    </location>
</feature>
<keyword evidence="3" id="KW-1185">Reference proteome</keyword>
<feature type="compositionally biased region" description="Polar residues" evidence="1">
    <location>
        <begin position="414"/>
        <end position="423"/>
    </location>
</feature>
<feature type="region of interest" description="Disordered" evidence="1">
    <location>
        <begin position="97"/>
        <end position="133"/>
    </location>
</feature>
<dbReference type="AlphaFoldDB" id="A0AAN8P7J2"/>
<evidence type="ECO:0000256" key="1">
    <source>
        <dbReference type="SAM" id="MobiDB-lite"/>
    </source>
</evidence>
<feature type="region of interest" description="Disordered" evidence="1">
    <location>
        <begin position="211"/>
        <end position="243"/>
    </location>
</feature>
<feature type="compositionally biased region" description="Low complexity" evidence="1">
    <location>
        <begin position="287"/>
        <end position="300"/>
    </location>
</feature>
<dbReference type="Proteomes" id="UP001347796">
    <property type="component" value="Unassembled WGS sequence"/>
</dbReference>
<feature type="compositionally biased region" description="Basic and acidic residues" evidence="1">
    <location>
        <begin position="99"/>
        <end position="110"/>
    </location>
</feature>
<feature type="compositionally biased region" description="Polar residues" evidence="1">
    <location>
        <begin position="687"/>
        <end position="704"/>
    </location>
</feature>
<proteinExistence type="predicted"/>